<dbReference type="Proteomes" id="UP000003070">
    <property type="component" value="Unassembled WGS sequence"/>
</dbReference>
<name>E3C9F0_9LACO</name>
<dbReference type="EMBL" id="AEKL01000065">
    <property type="protein sequence ID" value="EFQ52655.1"/>
    <property type="molecule type" value="Genomic_DNA"/>
</dbReference>
<dbReference type="AlphaFoldDB" id="E3C9F0"/>
<reference evidence="1 2" key="1">
    <citation type="submission" date="2010-10" db="EMBL/GenBank/DDBJ databases">
        <authorList>
            <person name="Durkin A.S."/>
            <person name="Madupu R."/>
            <person name="Torralba M."/>
            <person name="Gillis M."/>
            <person name="Methe B."/>
            <person name="Sutton G."/>
            <person name="Nelson K.E."/>
        </authorList>
    </citation>
    <scope>NUCLEOTIDE SEQUENCE [LARGE SCALE GENOMIC DNA]</scope>
    <source>
        <strain evidence="1 2">PB013-T2-3</strain>
    </source>
</reference>
<proteinExistence type="predicted"/>
<organism evidence="1 2">
    <name type="scientific">Limosilactobacillus oris PB013-T2-3</name>
    <dbReference type="NCBI Taxonomy" id="908339"/>
    <lineage>
        <taxon>Bacteria</taxon>
        <taxon>Bacillati</taxon>
        <taxon>Bacillota</taxon>
        <taxon>Bacilli</taxon>
        <taxon>Lactobacillales</taxon>
        <taxon>Lactobacillaceae</taxon>
        <taxon>Limosilactobacillus</taxon>
    </lineage>
</organism>
<comment type="caution">
    <text evidence="1">The sequence shown here is derived from an EMBL/GenBank/DDBJ whole genome shotgun (WGS) entry which is preliminary data.</text>
</comment>
<accession>E3C9F0</accession>
<protein>
    <submittedName>
        <fullName evidence="1">Uncharacterized protein</fullName>
    </submittedName>
</protein>
<gene>
    <name evidence="1" type="ORF">HMPREF9265_1553</name>
</gene>
<evidence type="ECO:0000313" key="2">
    <source>
        <dbReference type="Proteomes" id="UP000003070"/>
    </source>
</evidence>
<sequence length="46" mass="5632">MITASSLFLCHKKNSLQNYFYTFTINRQVQNEKYQYQVITYSKIEF</sequence>
<evidence type="ECO:0000313" key="1">
    <source>
        <dbReference type="EMBL" id="EFQ52655.1"/>
    </source>
</evidence>